<gene>
    <name evidence="3" type="ordered locus">Mahau_0354</name>
</gene>
<keyword evidence="2" id="KW-0677">Repeat</keyword>
<reference evidence="3 4" key="2">
    <citation type="journal article" date="2011" name="Stand. Genomic Sci.">
        <title>Complete genome sequence of Mahella australiensis type strain (50-1 BON).</title>
        <authorList>
            <person name="Sikorski J."/>
            <person name="Teshima H."/>
            <person name="Nolan M."/>
            <person name="Lucas S."/>
            <person name="Hammon N."/>
            <person name="Deshpande S."/>
            <person name="Cheng J.F."/>
            <person name="Pitluck S."/>
            <person name="Liolios K."/>
            <person name="Pagani I."/>
            <person name="Ivanova N."/>
            <person name="Huntemann M."/>
            <person name="Mavromatis K."/>
            <person name="Ovchinikova G."/>
            <person name="Pati A."/>
            <person name="Tapia R."/>
            <person name="Han C."/>
            <person name="Goodwin L."/>
            <person name="Chen A."/>
            <person name="Palaniappan K."/>
            <person name="Land M."/>
            <person name="Hauser L."/>
            <person name="Ngatchou-Djao O.D."/>
            <person name="Rohde M."/>
            <person name="Pukall R."/>
            <person name="Spring S."/>
            <person name="Abt B."/>
            <person name="Goker M."/>
            <person name="Detter J.C."/>
            <person name="Woyke T."/>
            <person name="Bristow J."/>
            <person name="Markowitz V."/>
            <person name="Hugenholtz P."/>
            <person name="Eisen J.A."/>
            <person name="Kyrpides N.C."/>
            <person name="Klenk H.P."/>
            <person name="Lapidus A."/>
        </authorList>
    </citation>
    <scope>NUCLEOTIDE SEQUENCE [LARGE SCALE GENOMIC DNA]</scope>
    <source>
        <strain evidence="4">DSM 15567 / CIP 107919 / 50-1 BON</strain>
    </source>
</reference>
<dbReference type="CDD" id="cd03358">
    <property type="entry name" value="LbH_WxcM_N_like"/>
    <property type="match status" value="1"/>
</dbReference>
<dbReference type="InterPro" id="IPR018357">
    <property type="entry name" value="Hexapep_transf_CS"/>
</dbReference>
<dbReference type="PANTHER" id="PTHR43300">
    <property type="entry name" value="ACETYLTRANSFERASE"/>
    <property type="match status" value="1"/>
</dbReference>
<dbReference type="EMBL" id="CP002360">
    <property type="protein sequence ID" value="AEE95570.1"/>
    <property type="molecule type" value="Genomic_DNA"/>
</dbReference>
<evidence type="ECO:0000256" key="1">
    <source>
        <dbReference type="ARBA" id="ARBA00022679"/>
    </source>
</evidence>
<keyword evidence="4" id="KW-1185">Reference proteome</keyword>
<dbReference type="Gene3D" id="2.160.10.10">
    <property type="entry name" value="Hexapeptide repeat proteins"/>
    <property type="match status" value="2"/>
</dbReference>
<dbReference type="HOGENOM" id="CLU_051638_9_0_9"/>
<dbReference type="Proteomes" id="UP000008457">
    <property type="component" value="Chromosome"/>
</dbReference>
<proteinExistence type="predicted"/>
<dbReference type="Pfam" id="PF14602">
    <property type="entry name" value="Hexapep_2"/>
    <property type="match status" value="1"/>
</dbReference>
<dbReference type="KEGG" id="mas:Mahau_0354"/>
<dbReference type="InterPro" id="IPR011004">
    <property type="entry name" value="Trimer_LpxA-like_sf"/>
</dbReference>
<sequence length="248" mass="26251">MERHISSSAHMGENVSIGYNAVIAENVIIGDDCTIGHNVVIYDGSRIGRGVRIDDNAVIGKQPMRAANSIFKTGDVLPPASIGDYCIVGTSAVVYAGANIGEGVLIADLATVRENVSIDEHAIIGRGVAVENYCTIGAYCKIETNAYITAYSNIEDRAFVGPGVVTTNDNFVGRTEERFKHFKGVTVKRGGRIAAHATILPGKVINEDGLVAAGSVVTKDVPAKKIVMGTPARKAGDVPEEQLLEKQK</sequence>
<dbReference type="RefSeq" id="WP_013780003.1">
    <property type="nucleotide sequence ID" value="NC_015520.1"/>
</dbReference>
<keyword evidence="1" id="KW-0808">Transferase</keyword>
<evidence type="ECO:0008006" key="5">
    <source>
        <dbReference type="Google" id="ProtNLM"/>
    </source>
</evidence>
<dbReference type="eggNOG" id="COG1044">
    <property type="taxonomic scope" value="Bacteria"/>
</dbReference>
<accession>F3ZXR3</accession>
<dbReference type="STRING" id="697281.Mahau_0354"/>
<evidence type="ECO:0000256" key="2">
    <source>
        <dbReference type="ARBA" id="ARBA00022737"/>
    </source>
</evidence>
<dbReference type="Pfam" id="PF00132">
    <property type="entry name" value="Hexapep"/>
    <property type="match status" value="1"/>
</dbReference>
<dbReference type="PANTHER" id="PTHR43300:SF4">
    <property type="entry name" value="ACYL-[ACYL-CARRIER-PROTEIN]--UDP-N-ACETYLGLUCOSAMINE O-ACYLTRANSFERASE"/>
    <property type="match status" value="1"/>
</dbReference>
<dbReference type="InterPro" id="IPR001451">
    <property type="entry name" value="Hexapep"/>
</dbReference>
<dbReference type="GO" id="GO:0016740">
    <property type="term" value="F:transferase activity"/>
    <property type="evidence" value="ECO:0007669"/>
    <property type="project" value="UniProtKB-KW"/>
</dbReference>
<reference evidence="4" key="1">
    <citation type="submission" date="2010-11" db="EMBL/GenBank/DDBJ databases">
        <title>The complete genome of Mahella australiensis DSM 15567.</title>
        <authorList>
            <consortium name="US DOE Joint Genome Institute (JGI-PGF)"/>
            <person name="Lucas S."/>
            <person name="Copeland A."/>
            <person name="Lapidus A."/>
            <person name="Bruce D."/>
            <person name="Goodwin L."/>
            <person name="Pitluck S."/>
            <person name="Kyrpides N."/>
            <person name="Mavromatis K."/>
            <person name="Pagani I."/>
            <person name="Ivanova N."/>
            <person name="Teshima H."/>
            <person name="Brettin T."/>
            <person name="Detter J.C."/>
            <person name="Han C."/>
            <person name="Tapia R."/>
            <person name="Land M."/>
            <person name="Hauser L."/>
            <person name="Markowitz V."/>
            <person name="Cheng J.-F."/>
            <person name="Hugenholtz P."/>
            <person name="Woyke T."/>
            <person name="Wu D."/>
            <person name="Spring S."/>
            <person name="Pukall R."/>
            <person name="Steenblock K."/>
            <person name="Schneider S."/>
            <person name="Klenk H.-P."/>
            <person name="Eisen J.A."/>
        </authorList>
    </citation>
    <scope>NUCLEOTIDE SEQUENCE [LARGE SCALE GENOMIC DNA]</scope>
    <source>
        <strain evidence="4">DSM 15567 / CIP 107919 / 50-1 BON</strain>
    </source>
</reference>
<dbReference type="SUPFAM" id="SSF51161">
    <property type="entry name" value="Trimeric LpxA-like enzymes"/>
    <property type="match status" value="1"/>
</dbReference>
<name>F3ZXR3_MAHA5</name>
<organism evidence="3 4">
    <name type="scientific">Mahella australiensis (strain DSM 15567 / CIP 107919 / 50-1 BON)</name>
    <dbReference type="NCBI Taxonomy" id="697281"/>
    <lineage>
        <taxon>Bacteria</taxon>
        <taxon>Bacillati</taxon>
        <taxon>Bacillota</taxon>
        <taxon>Clostridia</taxon>
        <taxon>Thermoanaerobacterales</taxon>
        <taxon>Thermoanaerobacterales Family IV. Incertae Sedis</taxon>
        <taxon>Mahella</taxon>
    </lineage>
</organism>
<protein>
    <recommendedName>
        <fullName evidence="5">Transferase hexapeptide repeat containing protein</fullName>
    </recommendedName>
</protein>
<dbReference type="AlphaFoldDB" id="F3ZXR3"/>
<dbReference type="OrthoDB" id="9782926at2"/>
<evidence type="ECO:0000313" key="4">
    <source>
        <dbReference type="Proteomes" id="UP000008457"/>
    </source>
</evidence>
<evidence type="ECO:0000313" key="3">
    <source>
        <dbReference type="EMBL" id="AEE95570.1"/>
    </source>
</evidence>
<dbReference type="PROSITE" id="PS00101">
    <property type="entry name" value="HEXAPEP_TRANSFERASES"/>
    <property type="match status" value="1"/>
</dbReference>
<dbReference type="InterPro" id="IPR050179">
    <property type="entry name" value="Trans_hexapeptide_repeat"/>
</dbReference>